<dbReference type="Proteomes" id="UP000272729">
    <property type="component" value="Unassembled WGS sequence"/>
</dbReference>
<dbReference type="Gene3D" id="3.40.50.720">
    <property type="entry name" value="NAD(P)-binding Rossmann-like Domain"/>
    <property type="match status" value="1"/>
</dbReference>
<evidence type="ECO:0000256" key="1">
    <source>
        <dbReference type="ARBA" id="ARBA00006484"/>
    </source>
</evidence>
<proteinExistence type="inferred from homology"/>
<dbReference type="GO" id="GO:0016616">
    <property type="term" value="F:oxidoreductase activity, acting on the CH-OH group of donors, NAD or NADP as acceptor"/>
    <property type="evidence" value="ECO:0007669"/>
    <property type="project" value="TreeGrafter"/>
</dbReference>
<dbReference type="Pfam" id="PF00106">
    <property type="entry name" value="adh_short"/>
    <property type="match status" value="1"/>
</dbReference>
<organism evidence="5 6">
    <name type="scientific">Saccharothrix variisporea</name>
    <dbReference type="NCBI Taxonomy" id="543527"/>
    <lineage>
        <taxon>Bacteria</taxon>
        <taxon>Bacillati</taxon>
        <taxon>Actinomycetota</taxon>
        <taxon>Actinomycetes</taxon>
        <taxon>Pseudonocardiales</taxon>
        <taxon>Pseudonocardiaceae</taxon>
        <taxon>Saccharothrix</taxon>
    </lineage>
</organism>
<reference evidence="5 6" key="1">
    <citation type="submission" date="2018-10" db="EMBL/GenBank/DDBJ databases">
        <title>Sequencing the genomes of 1000 actinobacteria strains.</title>
        <authorList>
            <person name="Klenk H.-P."/>
        </authorList>
    </citation>
    <scope>NUCLEOTIDE SEQUENCE [LARGE SCALE GENOMIC DNA]</scope>
    <source>
        <strain evidence="5 6">DSM 43911</strain>
    </source>
</reference>
<evidence type="ECO:0000313" key="5">
    <source>
        <dbReference type="EMBL" id="RKT74418.1"/>
    </source>
</evidence>
<evidence type="ECO:0000259" key="4">
    <source>
        <dbReference type="SMART" id="SM00822"/>
    </source>
</evidence>
<evidence type="ECO:0000256" key="2">
    <source>
        <dbReference type="ARBA" id="ARBA00023002"/>
    </source>
</evidence>
<sequence>MTAHRAPLPLRGHVAVVTGGTSGIGAGLVAGLVDAGAAVAVWSRTARTSSRASGAALLVDCDVADAAQVRRAVGVTLAELGAVDSCFTAAGINRQDAALDTAPAVFRSVVRVNLEGTFHVFRLLAGHMRDRGRGNLVAVSSIAALSGQARTAHYAASKAALVGLTEAAAVELRPHGIAVNVVVPGFVATPMLAPHLADRRFVDRVLPRIPLGRWAVPDDFAALAVHLATTRASGGRFLVDGGYTVSKT</sequence>
<dbReference type="InterPro" id="IPR002347">
    <property type="entry name" value="SDR_fam"/>
</dbReference>
<dbReference type="SMART" id="SM00822">
    <property type="entry name" value="PKS_KR"/>
    <property type="match status" value="1"/>
</dbReference>
<accession>A0A495XRW9</accession>
<dbReference type="PRINTS" id="PR00081">
    <property type="entry name" value="GDHRDH"/>
</dbReference>
<keyword evidence="2" id="KW-0560">Oxidoreductase</keyword>
<dbReference type="PRINTS" id="PR00080">
    <property type="entry name" value="SDRFAMILY"/>
</dbReference>
<dbReference type="FunFam" id="3.40.50.720:FF:000084">
    <property type="entry name" value="Short-chain dehydrogenase reductase"/>
    <property type="match status" value="1"/>
</dbReference>
<protein>
    <submittedName>
        <fullName evidence="5">NAD(P)-dependent dehydrogenase (Short-subunit alcohol dehydrogenase family)</fullName>
    </submittedName>
</protein>
<dbReference type="RefSeq" id="WP_121229073.1">
    <property type="nucleotide sequence ID" value="NZ_JBIUBA010000003.1"/>
</dbReference>
<dbReference type="EMBL" id="RBXR01000001">
    <property type="protein sequence ID" value="RKT74418.1"/>
    <property type="molecule type" value="Genomic_DNA"/>
</dbReference>
<feature type="domain" description="Ketoreductase" evidence="4">
    <location>
        <begin position="13"/>
        <end position="185"/>
    </location>
</feature>
<dbReference type="InterPro" id="IPR036291">
    <property type="entry name" value="NAD(P)-bd_dom_sf"/>
</dbReference>
<evidence type="ECO:0000256" key="3">
    <source>
        <dbReference type="RuleBase" id="RU000363"/>
    </source>
</evidence>
<comment type="caution">
    <text evidence="5">The sequence shown here is derived from an EMBL/GenBank/DDBJ whole genome shotgun (WGS) entry which is preliminary data.</text>
</comment>
<dbReference type="PANTHER" id="PTHR42760">
    <property type="entry name" value="SHORT-CHAIN DEHYDROGENASES/REDUCTASES FAMILY MEMBER"/>
    <property type="match status" value="1"/>
</dbReference>
<dbReference type="OrthoDB" id="286404at2"/>
<comment type="similarity">
    <text evidence="1 3">Belongs to the short-chain dehydrogenases/reductases (SDR) family.</text>
</comment>
<dbReference type="SUPFAM" id="SSF51735">
    <property type="entry name" value="NAD(P)-binding Rossmann-fold domains"/>
    <property type="match status" value="1"/>
</dbReference>
<dbReference type="PANTHER" id="PTHR42760:SF135">
    <property type="entry name" value="BLL7886 PROTEIN"/>
    <property type="match status" value="1"/>
</dbReference>
<keyword evidence="6" id="KW-1185">Reference proteome</keyword>
<dbReference type="PROSITE" id="PS00061">
    <property type="entry name" value="ADH_SHORT"/>
    <property type="match status" value="1"/>
</dbReference>
<gene>
    <name evidence="5" type="ORF">DFJ66_7774</name>
</gene>
<dbReference type="GO" id="GO:0030497">
    <property type="term" value="P:fatty acid elongation"/>
    <property type="evidence" value="ECO:0007669"/>
    <property type="project" value="TreeGrafter"/>
</dbReference>
<dbReference type="AlphaFoldDB" id="A0A495XRW9"/>
<evidence type="ECO:0000313" key="6">
    <source>
        <dbReference type="Proteomes" id="UP000272729"/>
    </source>
</evidence>
<dbReference type="InterPro" id="IPR057326">
    <property type="entry name" value="KR_dom"/>
</dbReference>
<dbReference type="InterPro" id="IPR020904">
    <property type="entry name" value="Sc_DH/Rdtase_CS"/>
</dbReference>
<name>A0A495XRW9_9PSEU</name>